<dbReference type="InterPro" id="IPR051487">
    <property type="entry name" value="Ser/Thr_Proteases_Immune/Dev"/>
</dbReference>
<evidence type="ECO:0000259" key="3">
    <source>
        <dbReference type="PROSITE" id="PS50240"/>
    </source>
</evidence>
<dbReference type="InterPro" id="IPR001314">
    <property type="entry name" value="Peptidase_S1A"/>
</dbReference>
<evidence type="ECO:0000313" key="5">
    <source>
        <dbReference type="WBParaSite" id="MBELARI_LOCUS21004"/>
    </source>
</evidence>
<accession>A0AAF3F384</accession>
<comment type="similarity">
    <text evidence="2">Belongs to the peptidase S1 family. CLIP subfamily.</text>
</comment>
<dbReference type="Pfam" id="PF00089">
    <property type="entry name" value="Trypsin"/>
    <property type="match status" value="1"/>
</dbReference>
<dbReference type="GO" id="GO:0006508">
    <property type="term" value="P:proteolysis"/>
    <property type="evidence" value="ECO:0007669"/>
    <property type="project" value="InterPro"/>
</dbReference>
<dbReference type="InterPro" id="IPR009003">
    <property type="entry name" value="Peptidase_S1_PA"/>
</dbReference>
<evidence type="ECO:0000256" key="2">
    <source>
        <dbReference type="ARBA" id="ARBA00024195"/>
    </source>
</evidence>
<dbReference type="SMART" id="SM00020">
    <property type="entry name" value="Tryp_SPc"/>
    <property type="match status" value="1"/>
</dbReference>
<dbReference type="WBParaSite" id="MBELARI_LOCUS21004">
    <property type="protein sequence ID" value="MBELARI_LOCUS21004"/>
    <property type="gene ID" value="MBELARI_LOCUS21004"/>
</dbReference>
<dbReference type="PROSITE" id="PS00134">
    <property type="entry name" value="TRYPSIN_HIS"/>
    <property type="match status" value="1"/>
</dbReference>
<proteinExistence type="inferred from homology"/>
<name>A0AAF3F384_9BILA</name>
<dbReference type="PRINTS" id="PR00722">
    <property type="entry name" value="CHYMOTRYPSIN"/>
</dbReference>
<dbReference type="InterPro" id="IPR001254">
    <property type="entry name" value="Trypsin_dom"/>
</dbReference>
<dbReference type="SUPFAM" id="SSF50494">
    <property type="entry name" value="Trypsin-like serine proteases"/>
    <property type="match status" value="1"/>
</dbReference>
<dbReference type="Gene3D" id="2.40.10.10">
    <property type="entry name" value="Trypsin-like serine proteases"/>
    <property type="match status" value="1"/>
</dbReference>
<dbReference type="GO" id="GO:0004252">
    <property type="term" value="F:serine-type endopeptidase activity"/>
    <property type="evidence" value="ECO:0007669"/>
    <property type="project" value="InterPro"/>
</dbReference>
<dbReference type="PROSITE" id="PS50240">
    <property type="entry name" value="TRYPSIN_DOM"/>
    <property type="match status" value="1"/>
</dbReference>
<organism evidence="4 5">
    <name type="scientific">Mesorhabditis belari</name>
    <dbReference type="NCBI Taxonomy" id="2138241"/>
    <lineage>
        <taxon>Eukaryota</taxon>
        <taxon>Metazoa</taxon>
        <taxon>Ecdysozoa</taxon>
        <taxon>Nematoda</taxon>
        <taxon>Chromadorea</taxon>
        <taxon>Rhabditida</taxon>
        <taxon>Rhabditina</taxon>
        <taxon>Rhabditomorpha</taxon>
        <taxon>Rhabditoidea</taxon>
        <taxon>Rhabditidae</taxon>
        <taxon>Mesorhabditinae</taxon>
        <taxon>Mesorhabditis</taxon>
    </lineage>
</organism>
<keyword evidence="1" id="KW-1015">Disulfide bond</keyword>
<dbReference type="InterPro" id="IPR018114">
    <property type="entry name" value="TRYPSIN_HIS"/>
</dbReference>
<evidence type="ECO:0000313" key="4">
    <source>
        <dbReference type="Proteomes" id="UP000887575"/>
    </source>
</evidence>
<reference evidence="5" key="1">
    <citation type="submission" date="2024-02" db="UniProtKB">
        <authorList>
            <consortium name="WormBaseParasite"/>
        </authorList>
    </citation>
    <scope>IDENTIFICATION</scope>
</reference>
<dbReference type="AlphaFoldDB" id="A0AAF3F384"/>
<dbReference type="PANTHER" id="PTHR24256">
    <property type="entry name" value="TRYPTASE-RELATED"/>
    <property type="match status" value="1"/>
</dbReference>
<keyword evidence="4" id="KW-1185">Reference proteome</keyword>
<feature type="domain" description="Peptidase S1" evidence="3">
    <location>
        <begin position="2"/>
        <end position="255"/>
    </location>
</feature>
<sequence>MIVDGIQESSENSPNYHWAVGIFMDDPEVSITKCTGTLISPIHVVTAAHCVTNRGDNSTTFNRINYFVGAGAKCVESTQECRDFGAKRVIAKVKNVVATVEIMKGEWNRHGGDIALLELENPIEQNNHIEFACLPAHDMDLPLNTPNFIHWGWGKREFDGSPATKAAVLNYLKDVSLFDCAITNPDVDVMCTTAKLMKQGTEWGDSGSGLEYFEQDFATGKHYVVGVTDYSTNISSHTYCADLRIYSKWICDLTGICYMEKK</sequence>
<evidence type="ECO:0000256" key="1">
    <source>
        <dbReference type="ARBA" id="ARBA00023157"/>
    </source>
</evidence>
<dbReference type="Proteomes" id="UP000887575">
    <property type="component" value="Unassembled WGS sequence"/>
</dbReference>
<dbReference type="InterPro" id="IPR043504">
    <property type="entry name" value="Peptidase_S1_PA_chymotrypsin"/>
</dbReference>
<protein>
    <recommendedName>
        <fullName evidence="3">Peptidase S1 domain-containing protein</fullName>
    </recommendedName>
</protein>